<name>A0A9N9IIB2_9GLOM</name>
<accession>A0A9N9IIB2</accession>
<dbReference type="Proteomes" id="UP000789570">
    <property type="component" value="Unassembled WGS sequence"/>
</dbReference>
<reference evidence="1" key="1">
    <citation type="submission" date="2021-06" db="EMBL/GenBank/DDBJ databases">
        <authorList>
            <person name="Kallberg Y."/>
            <person name="Tangrot J."/>
            <person name="Rosling A."/>
        </authorList>
    </citation>
    <scope>NUCLEOTIDE SEQUENCE</scope>
    <source>
        <strain evidence="1">UK204</strain>
    </source>
</reference>
<dbReference type="EMBL" id="CAJVPQ010013749">
    <property type="protein sequence ID" value="CAG8736947.1"/>
    <property type="molecule type" value="Genomic_DNA"/>
</dbReference>
<sequence length="49" mass="5860">ILNKMNTKPLHDTLRKRKTRVKENSNQCEIHRACDRKNKRAKRAVKTTE</sequence>
<organism evidence="1 2">
    <name type="scientific">Funneliformis caledonium</name>
    <dbReference type="NCBI Taxonomy" id="1117310"/>
    <lineage>
        <taxon>Eukaryota</taxon>
        <taxon>Fungi</taxon>
        <taxon>Fungi incertae sedis</taxon>
        <taxon>Mucoromycota</taxon>
        <taxon>Glomeromycotina</taxon>
        <taxon>Glomeromycetes</taxon>
        <taxon>Glomerales</taxon>
        <taxon>Glomeraceae</taxon>
        <taxon>Funneliformis</taxon>
    </lineage>
</organism>
<keyword evidence="2" id="KW-1185">Reference proteome</keyword>
<comment type="caution">
    <text evidence="1">The sequence shown here is derived from an EMBL/GenBank/DDBJ whole genome shotgun (WGS) entry which is preliminary data.</text>
</comment>
<evidence type="ECO:0000313" key="1">
    <source>
        <dbReference type="EMBL" id="CAG8736947.1"/>
    </source>
</evidence>
<feature type="non-terminal residue" evidence="1">
    <location>
        <position position="1"/>
    </location>
</feature>
<gene>
    <name evidence="1" type="ORF">FCALED_LOCUS15364</name>
</gene>
<proteinExistence type="predicted"/>
<evidence type="ECO:0000313" key="2">
    <source>
        <dbReference type="Proteomes" id="UP000789570"/>
    </source>
</evidence>
<dbReference type="AlphaFoldDB" id="A0A9N9IIB2"/>
<protein>
    <submittedName>
        <fullName evidence="1">73_t:CDS:1</fullName>
    </submittedName>
</protein>